<dbReference type="SMART" id="SM00184">
    <property type="entry name" value="RING"/>
    <property type="match status" value="1"/>
</dbReference>
<dbReference type="PANTHER" id="PTHR14155:SF490">
    <property type="entry name" value="RING-TYPE DOMAIN-CONTAINING PROTEIN"/>
    <property type="match status" value="1"/>
</dbReference>
<feature type="region of interest" description="Disordered" evidence="8">
    <location>
        <begin position="223"/>
        <end position="261"/>
    </location>
</feature>
<comment type="catalytic activity">
    <reaction evidence="1">
        <text>S-ubiquitinyl-[E2 ubiquitin-conjugating enzyme]-L-cysteine + [acceptor protein]-L-lysine = [E2 ubiquitin-conjugating enzyme]-L-cysteine + N(6)-ubiquitinyl-[acceptor protein]-L-lysine.</text>
        <dbReference type="EC" id="2.3.2.27"/>
    </reaction>
</comment>
<feature type="compositionally biased region" description="Basic and acidic residues" evidence="8">
    <location>
        <begin position="250"/>
        <end position="261"/>
    </location>
</feature>
<sequence>MPSSSSSSVAAAPSGSNGTRRDGGSGSVTGCLPADQACFALSSSASSPGYLHASATTTRRDASATVARACCTTASYVVVLGISFGSLLAILLILCIIRWYLVWRSARPRRDDGAADEAVGSAKKRSAGLDDDAIAALPVFAYKQREEGGGGGAVGAAEEEEEERECTVCLAVMADGEAARRLPRCMHVFHRGCVDVWLREHSTCPVCRAEVVVRPVGAARVEKLPESSASRALTSPVPAPAPRPTGTVVDDGRERDLEAQQ</sequence>
<comment type="similarity">
    <text evidence="6">Belongs to the RING-type zinc finger family. ATL subfamily.</text>
</comment>
<keyword evidence="9" id="KW-0472">Membrane</keyword>
<evidence type="ECO:0000256" key="7">
    <source>
        <dbReference type="PROSITE-ProRule" id="PRU00175"/>
    </source>
</evidence>
<evidence type="ECO:0000256" key="2">
    <source>
        <dbReference type="ARBA" id="ARBA00012483"/>
    </source>
</evidence>
<name>A0A0D3G4F0_9ORYZ</name>
<proteinExistence type="inferred from homology"/>
<evidence type="ECO:0000313" key="11">
    <source>
        <dbReference type="EnsemblPlants" id="OBART05G06950.1"/>
    </source>
</evidence>
<evidence type="ECO:0000256" key="4">
    <source>
        <dbReference type="ARBA" id="ARBA00022771"/>
    </source>
</evidence>
<evidence type="ECO:0000256" key="1">
    <source>
        <dbReference type="ARBA" id="ARBA00000900"/>
    </source>
</evidence>
<reference evidence="11" key="2">
    <citation type="submission" date="2015-03" db="UniProtKB">
        <authorList>
            <consortium name="EnsemblPlants"/>
        </authorList>
    </citation>
    <scope>IDENTIFICATION</scope>
</reference>
<evidence type="ECO:0000256" key="3">
    <source>
        <dbReference type="ARBA" id="ARBA00022723"/>
    </source>
</evidence>
<dbReference type="EnsemblPlants" id="OBART05G06950.1">
    <property type="protein sequence ID" value="OBART05G06950.1"/>
    <property type="gene ID" value="OBART05G06950"/>
</dbReference>
<dbReference type="AlphaFoldDB" id="A0A0D3G4F0"/>
<keyword evidence="5" id="KW-0862">Zinc</keyword>
<keyword evidence="12" id="KW-1185">Reference proteome</keyword>
<keyword evidence="9" id="KW-1133">Transmembrane helix</keyword>
<dbReference type="Pfam" id="PF13639">
    <property type="entry name" value="zf-RING_2"/>
    <property type="match status" value="1"/>
</dbReference>
<evidence type="ECO:0000259" key="10">
    <source>
        <dbReference type="PROSITE" id="PS50089"/>
    </source>
</evidence>
<dbReference type="SUPFAM" id="SSF57850">
    <property type="entry name" value="RING/U-box"/>
    <property type="match status" value="1"/>
</dbReference>
<evidence type="ECO:0000313" key="12">
    <source>
        <dbReference type="Proteomes" id="UP000026960"/>
    </source>
</evidence>
<protein>
    <recommendedName>
        <fullName evidence="2">RING-type E3 ubiquitin transferase</fullName>
        <ecNumber evidence="2">2.3.2.27</ecNumber>
    </recommendedName>
</protein>
<dbReference type="EC" id="2.3.2.27" evidence="2"/>
<accession>A0A0D3G4F0</accession>
<dbReference type="Gene3D" id="3.30.40.10">
    <property type="entry name" value="Zinc/RING finger domain, C3HC4 (zinc finger)"/>
    <property type="match status" value="1"/>
</dbReference>
<dbReference type="Proteomes" id="UP000026960">
    <property type="component" value="Chromosome 5"/>
</dbReference>
<dbReference type="HOGENOM" id="CLU_013137_15_10_1"/>
<dbReference type="InterPro" id="IPR001841">
    <property type="entry name" value="Znf_RING"/>
</dbReference>
<dbReference type="eggNOG" id="KOG0800">
    <property type="taxonomic scope" value="Eukaryota"/>
</dbReference>
<dbReference type="GO" id="GO:0008270">
    <property type="term" value="F:zinc ion binding"/>
    <property type="evidence" value="ECO:0007669"/>
    <property type="project" value="UniProtKB-KW"/>
</dbReference>
<dbReference type="Gramene" id="OBART05G06950.1">
    <property type="protein sequence ID" value="OBART05G06950.1"/>
    <property type="gene ID" value="OBART05G06950"/>
</dbReference>
<feature type="region of interest" description="Disordered" evidence="8">
    <location>
        <begin position="1"/>
        <end position="26"/>
    </location>
</feature>
<feature type="compositionally biased region" description="Low complexity" evidence="8">
    <location>
        <begin position="1"/>
        <end position="16"/>
    </location>
</feature>
<reference evidence="11" key="1">
    <citation type="journal article" date="2009" name="Rice">
        <title>De Novo Next Generation Sequencing of Plant Genomes.</title>
        <authorList>
            <person name="Rounsley S."/>
            <person name="Marri P.R."/>
            <person name="Yu Y."/>
            <person name="He R."/>
            <person name="Sisneros N."/>
            <person name="Goicoechea J.L."/>
            <person name="Lee S.J."/>
            <person name="Angelova A."/>
            <person name="Kudrna D."/>
            <person name="Luo M."/>
            <person name="Affourtit J."/>
            <person name="Desany B."/>
            <person name="Knight J."/>
            <person name="Niazi F."/>
            <person name="Egholm M."/>
            <person name="Wing R.A."/>
        </authorList>
    </citation>
    <scope>NUCLEOTIDE SEQUENCE [LARGE SCALE GENOMIC DNA]</scope>
    <source>
        <strain evidence="11">cv. IRGC 105608</strain>
    </source>
</reference>
<dbReference type="GO" id="GO:0061630">
    <property type="term" value="F:ubiquitin protein ligase activity"/>
    <property type="evidence" value="ECO:0007669"/>
    <property type="project" value="UniProtKB-EC"/>
</dbReference>
<keyword evidence="3" id="KW-0479">Metal-binding</keyword>
<organism evidence="11">
    <name type="scientific">Oryza barthii</name>
    <dbReference type="NCBI Taxonomy" id="65489"/>
    <lineage>
        <taxon>Eukaryota</taxon>
        <taxon>Viridiplantae</taxon>
        <taxon>Streptophyta</taxon>
        <taxon>Embryophyta</taxon>
        <taxon>Tracheophyta</taxon>
        <taxon>Spermatophyta</taxon>
        <taxon>Magnoliopsida</taxon>
        <taxon>Liliopsida</taxon>
        <taxon>Poales</taxon>
        <taxon>Poaceae</taxon>
        <taxon>BOP clade</taxon>
        <taxon>Oryzoideae</taxon>
        <taxon>Oryzeae</taxon>
        <taxon>Oryzinae</taxon>
        <taxon>Oryza</taxon>
    </lineage>
</organism>
<evidence type="ECO:0000256" key="8">
    <source>
        <dbReference type="SAM" id="MobiDB-lite"/>
    </source>
</evidence>
<keyword evidence="4 7" id="KW-0863">Zinc-finger</keyword>
<keyword evidence="9" id="KW-0812">Transmembrane</keyword>
<dbReference type="PROSITE" id="PS50089">
    <property type="entry name" value="ZF_RING_2"/>
    <property type="match status" value="1"/>
</dbReference>
<dbReference type="InterPro" id="IPR013083">
    <property type="entry name" value="Znf_RING/FYVE/PHD"/>
</dbReference>
<dbReference type="STRING" id="65489.A0A0D3G4F0"/>
<dbReference type="FunFam" id="3.30.40.10:FF:000984">
    <property type="entry name" value="Putative RING zinc finger domain superfamily protein"/>
    <property type="match status" value="1"/>
</dbReference>
<dbReference type="PANTHER" id="PTHR14155">
    <property type="entry name" value="RING FINGER DOMAIN-CONTAINING"/>
    <property type="match status" value="1"/>
</dbReference>
<dbReference type="PaxDb" id="65489-OBART05G06950.1"/>
<evidence type="ECO:0000256" key="6">
    <source>
        <dbReference type="ARBA" id="ARBA00024209"/>
    </source>
</evidence>
<dbReference type="InterPro" id="IPR053238">
    <property type="entry name" value="RING-H2_zinc_finger"/>
</dbReference>
<feature type="domain" description="RING-type" evidence="10">
    <location>
        <begin position="166"/>
        <end position="208"/>
    </location>
</feature>
<feature type="transmembrane region" description="Helical" evidence="9">
    <location>
        <begin position="76"/>
        <end position="101"/>
    </location>
</feature>
<dbReference type="CDD" id="cd16461">
    <property type="entry name" value="RING-H2_EL5-like"/>
    <property type="match status" value="1"/>
</dbReference>
<evidence type="ECO:0000256" key="9">
    <source>
        <dbReference type="SAM" id="Phobius"/>
    </source>
</evidence>
<evidence type="ECO:0000256" key="5">
    <source>
        <dbReference type="ARBA" id="ARBA00022833"/>
    </source>
</evidence>